<dbReference type="InterPro" id="IPR050078">
    <property type="entry name" value="Ribosomal_L11_MeTrfase_PrmA"/>
</dbReference>
<dbReference type="NCBIfam" id="NF001785">
    <property type="entry name" value="PRK00517.2-2"/>
    <property type="match status" value="1"/>
</dbReference>
<keyword evidence="6" id="KW-0687">Ribonucleoprotein</keyword>
<keyword evidence="5" id="KW-0949">S-adenosyl-L-methionine</keyword>
<keyword evidence="7" id="KW-1185">Reference proteome</keyword>
<dbReference type="GO" id="GO:0005840">
    <property type="term" value="C:ribosome"/>
    <property type="evidence" value="ECO:0007669"/>
    <property type="project" value="UniProtKB-KW"/>
</dbReference>
<proteinExistence type="inferred from homology"/>
<dbReference type="PIRSF" id="PIRSF000401">
    <property type="entry name" value="RPL11_MTase"/>
    <property type="match status" value="1"/>
</dbReference>
<reference evidence="6 7" key="1">
    <citation type="submission" date="2018-11" db="EMBL/GenBank/DDBJ databases">
        <title>Chryseotalea sanarue gen. nov., sp., nov., a member of the family Cytophagaceae, isolated from a brackish lake in Hamamatsu Japan.</title>
        <authorList>
            <person name="Maejima Y."/>
            <person name="Iino T."/>
            <person name="Muraguchi Y."/>
            <person name="Fukuda K."/>
            <person name="Ohkuma M."/>
            <person name="Moriuchi R."/>
            <person name="Dohra H."/>
            <person name="Kimbara K."/>
            <person name="Shintani M."/>
        </authorList>
    </citation>
    <scope>NUCLEOTIDE SEQUENCE [LARGE SCALE GENOMIC DNA]</scope>
    <source>
        <strain evidence="6 7">Ys</strain>
    </source>
</reference>
<comment type="similarity">
    <text evidence="1">Belongs to the methyltransferase superfamily. PrmA family.</text>
</comment>
<keyword evidence="6" id="KW-0689">Ribosomal protein</keyword>
<evidence type="ECO:0000256" key="3">
    <source>
        <dbReference type="ARBA" id="ARBA00022603"/>
    </source>
</evidence>
<dbReference type="AlphaFoldDB" id="A0A401U7K3"/>
<dbReference type="Gene3D" id="3.40.50.150">
    <property type="entry name" value="Vaccinia Virus protein VP39"/>
    <property type="match status" value="1"/>
</dbReference>
<evidence type="ECO:0000256" key="5">
    <source>
        <dbReference type="ARBA" id="ARBA00022691"/>
    </source>
</evidence>
<evidence type="ECO:0000256" key="4">
    <source>
        <dbReference type="ARBA" id="ARBA00022679"/>
    </source>
</evidence>
<evidence type="ECO:0000313" key="7">
    <source>
        <dbReference type="Proteomes" id="UP000288227"/>
    </source>
</evidence>
<dbReference type="PANTHER" id="PTHR43648:SF1">
    <property type="entry name" value="ELECTRON TRANSFER FLAVOPROTEIN BETA SUBUNIT LYSINE METHYLTRANSFERASE"/>
    <property type="match status" value="1"/>
</dbReference>
<keyword evidence="4 6" id="KW-0808">Transferase</keyword>
<dbReference type="EMBL" id="BHXQ01000002">
    <property type="protein sequence ID" value="GCC50866.1"/>
    <property type="molecule type" value="Genomic_DNA"/>
</dbReference>
<dbReference type="CDD" id="cd02440">
    <property type="entry name" value="AdoMet_MTases"/>
    <property type="match status" value="1"/>
</dbReference>
<dbReference type="GO" id="GO:0008276">
    <property type="term" value="F:protein methyltransferase activity"/>
    <property type="evidence" value="ECO:0007669"/>
    <property type="project" value="InterPro"/>
</dbReference>
<dbReference type="InterPro" id="IPR029063">
    <property type="entry name" value="SAM-dependent_MTases_sf"/>
</dbReference>
<name>A0A401U7K3_9BACT</name>
<keyword evidence="2" id="KW-0963">Cytoplasm</keyword>
<comment type="caution">
    <text evidence="6">The sequence shown here is derived from an EMBL/GenBank/DDBJ whole genome shotgun (WGS) entry which is preliminary data.</text>
</comment>
<dbReference type="PANTHER" id="PTHR43648">
    <property type="entry name" value="ELECTRON TRANSFER FLAVOPROTEIN BETA SUBUNIT LYSINE METHYLTRANSFERASE"/>
    <property type="match status" value="1"/>
</dbReference>
<sequence length="258" mass="29882">MAEIAETGFDTFMENDKGFEAYVETENFDKQMLEAIRERYSQQTSVVFYQDRIQKKNWNEEWEKNYEPVIVDDQCIIRASFHQPNKQYPYDIVITPKMSFGTGHHATTYLMVKNQLDIDHTNKRVMDAGCGTAVLSVMACKRGAAFVDSFDIDAWSIENGKENAEVNNFQNIRIRQGKISELKFDEPFDIILANINKNILLLEMPYYFAYLKPGALLLLSGFYEHDIPDLLARAEKEGLSKVKQVVHETWATLLLQRK</sequence>
<organism evidence="6 7">
    <name type="scientific">Chryseotalea sanaruensis</name>
    <dbReference type="NCBI Taxonomy" id="2482724"/>
    <lineage>
        <taxon>Bacteria</taxon>
        <taxon>Pseudomonadati</taxon>
        <taxon>Bacteroidota</taxon>
        <taxon>Cytophagia</taxon>
        <taxon>Cytophagales</taxon>
        <taxon>Chryseotaleaceae</taxon>
        <taxon>Chryseotalea</taxon>
    </lineage>
</organism>
<evidence type="ECO:0000256" key="1">
    <source>
        <dbReference type="ARBA" id="ARBA00009741"/>
    </source>
</evidence>
<dbReference type="SUPFAM" id="SSF53335">
    <property type="entry name" value="S-adenosyl-L-methionine-dependent methyltransferases"/>
    <property type="match status" value="1"/>
</dbReference>
<protein>
    <submittedName>
        <fullName evidence="6">50S ribosomal protein L11 methyltransferase</fullName>
    </submittedName>
</protein>
<dbReference type="Pfam" id="PF06325">
    <property type="entry name" value="PrmA"/>
    <property type="match status" value="1"/>
</dbReference>
<evidence type="ECO:0000256" key="2">
    <source>
        <dbReference type="ARBA" id="ARBA00022490"/>
    </source>
</evidence>
<dbReference type="Proteomes" id="UP000288227">
    <property type="component" value="Unassembled WGS sequence"/>
</dbReference>
<dbReference type="GO" id="GO:0032259">
    <property type="term" value="P:methylation"/>
    <property type="evidence" value="ECO:0007669"/>
    <property type="project" value="UniProtKB-KW"/>
</dbReference>
<keyword evidence="3 6" id="KW-0489">Methyltransferase</keyword>
<gene>
    <name evidence="6" type="ORF">SanaruYs_10850</name>
</gene>
<evidence type="ECO:0000313" key="6">
    <source>
        <dbReference type="EMBL" id="GCC50866.1"/>
    </source>
</evidence>
<accession>A0A401U7K3</accession>
<dbReference type="InterPro" id="IPR004498">
    <property type="entry name" value="Ribosomal_PrmA_MeTrfase"/>
</dbReference>